<keyword evidence="1" id="KW-0285">Flavoprotein</keyword>
<dbReference type="PANTHER" id="PTHR42847">
    <property type="entry name" value="ALKANESULFONATE MONOOXYGENASE"/>
    <property type="match status" value="1"/>
</dbReference>
<dbReference type="InterPro" id="IPR019952">
    <property type="entry name" value="F420_OxRdatse_Rv1855c_pred"/>
</dbReference>
<organism evidence="6 7">
    <name type="scientific">Nakamurella panacisegetis</name>
    <dbReference type="NCBI Taxonomy" id="1090615"/>
    <lineage>
        <taxon>Bacteria</taxon>
        <taxon>Bacillati</taxon>
        <taxon>Actinomycetota</taxon>
        <taxon>Actinomycetes</taxon>
        <taxon>Nakamurellales</taxon>
        <taxon>Nakamurellaceae</taxon>
        <taxon>Nakamurella</taxon>
    </lineage>
</organism>
<dbReference type="SUPFAM" id="SSF51679">
    <property type="entry name" value="Bacterial luciferase-like"/>
    <property type="match status" value="1"/>
</dbReference>
<keyword evidence="2" id="KW-0288">FMN</keyword>
<gene>
    <name evidence="6" type="ORF">SAMN04515671_0948</name>
</gene>
<reference evidence="6 7" key="1">
    <citation type="submission" date="2016-10" db="EMBL/GenBank/DDBJ databases">
        <authorList>
            <person name="de Groot N.N."/>
        </authorList>
    </citation>
    <scope>NUCLEOTIDE SEQUENCE [LARGE SCALE GENOMIC DNA]</scope>
    <source>
        <strain evidence="7">P4-7,KCTC 19426,CECT 7604</strain>
    </source>
</reference>
<evidence type="ECO:0000256" key="1">
    <source>
        <dbReference type="ARBA" id="ARBA00022630"/>
    </source>
</evidence>
<dbReference type="Gene3D" id="3.20.20.30">
    <property type="entry name" value="Luciferase-like domain"/>
    <property type="match status" value="1"/>
</dbReference>
<evidence type="ECO:0000313" key="7">
    <source>
        <dbReference type="Proteomes" id="UP000198741"/>
    </source>
</evidence>
<name>A0A1H0JL06_9ACTN</name>
<dbReference type="Proteomes" id="UP000198741">
    <property type="component" value="Chromosome I"/>
</dbReference>
<dbReference type="PANTHER" id="PTHR42847:SF4">
    <property type="entry name" value="ALKANESULFONATE MONOOXYGENASE-RELATED"/>
    <property type="match status" value="1"/>
</dbReference>
<evidence type="ECO:0000313" key="6">
    <source>
        <dbReference type="EMBL" id="SDO44163.1"/>
    </source>
</evidence>
<proteinExistence type="predicted"/>
<dbReference type="EMBL" id="LT629710">
    <property type="protein sequence ID" value="SDO44163.1"/>
    <property type="molecule type" value="Genomic_DNA"/>
</dbReference>
<accession>A0A1H0JL06</accession>
<dbReference type="STRING" id="1090615.SAMN04515671_0948"/>
<keyword evidence="3" id="KW-0560">Oxidoreductase</keyword>
<keyword evidence="7" id="KW-1185">Reference proteome</keyword>
<dbReference type="InterPro" id="IPR011251">
    <property type="entry name" value="Luciferase-like_dom"/>
</dbReference>
<evidence type="ECO:0000256" key="3">
    <source>
        <dbReference type="ARBA" id="ARBA00023002"/>
    </source>
</evidence>
<dbReference type="GO" id="GO:0046306">
    <property type="term" value="P:alkanesulfonate catabolic process"/>
    <property type="evidence" value="ECO:0007669"/>
    <property type="project" value="TreeGrafter"/>
</dbReference>
<dbReference type="InterPro" id="IPR050172">
    <property type="entry name" value="SsuD_RutA_monooxygenase"/>
</dbReference>
<dbReference type="AlphaFoldDB" id="A0A1H0JL06"/>
<feature type="domain" description="Luciferase-like" evidence="5">
    <location>
        <begin position="7"/>
        <end position="257"/>
    </location>
</feature>
<dbReference type="OrthoDB" id="143323at2"/>
<dbReference type="Pfam" id="PF00296">
    <property type="entry name" value="Bac_luciferase"/>
    <property type="match status" value="1"/>
</dbReference>
<evidence type="ECO:0000259" key="5">
    <source>
        <dbReference type="Pfam" id="PF00296"/>
    </source>
</evidence>
<dbReference type="RefSeq" id="WP_090474813.1">
    <property type="nucleotide sequence ID" value="NZ_LT629710.1"/>
</dbReference>
<dbReference type="InterPro" id="IPR036661">
    <property type="entry name" value="Luciferase-like_sf"/>
</dbReference>
<evidence type="ECO:0000256" key="2">
    <source>
        <dbReference type="ARBA" id="ARBA00022643"/>
    </source>
</evidence>
<sequence length="318" mass="33540">MDLRIFTEPQQGASHADLLAVAQATRAGGFSAFFRSDHILAMGAGDGLPGPSDSMVSLGALASSVPDIRFGTLVTAATFRHPSMLAIAAATIDDISGGRLDLGLGAGWYEAEHRAYGVEFGSSFGERFDRMTEQLEILTGLWGTPIGERFDHEGRYYQLAGAPGLPKPIQTGRDGRPRIPLVLGGHGPKRTPALAARFADDFNVGFSDLAATTAGHDRVRAACEAIGRDPGDVVYSAALPVCCGSNPQELARRAAAIGRDLDELRSTGLAGSPAEVLDQLGAFAAAGTQRMYLQVLDLHDLDHIALLGEHVRPAIADR</sequence>
<dbReference type="NCBIfam" id="TIGR03560">
    <property type="entry name" value="F420_Rv1855c"/>
    <property type="match status" value="1"/>
</dbReference>
<keyword evidence="4" id="KW-0503">Monooxygenase</keyword>
<protein>
    <submittedName>
        <fullName evidence="6">Probable F420-dependent oxidoreductase, Rv1855c family</fullName>
    </submittedName>
</protein>
<evidence type="ECO:0000256" key="4">
    <source>
        <dbReference type="ARBA" id="ARBA00023033"/>
    </source>
</evidence>
<dbReference type="GO" id="GO:0008726">
    <property type="term" value="F:alkanesulfonate monooxygenase activity"/>
    <property type="evidence" value="ECO:0007669"/>
    <property type="project" value="TreeGrafter"/>
</dbReference>